<dbReference type="Proteomes" id="UP000821837">
    <property type="component" value="Unassembled WGS sequence"/>
</dbReference>
<proteinExistence type="predicted"/>
<protein>
    <submittedName>
        <fullName evidence="1">Uncharacterized protein</fullName>
    </submittedName>
</protein>
<name>A0A9D4T223_RHISA</name>
<evidence type="ECO:0000313" key="1">
    <source>
        <dbReference type="EMBL" id="KAH7969001.1"/>
    </source>
</evidence>
<dbReference type="EMBL" id="JABSTV010001248">
    <property type="protein sequence ID" value="KAH7969001.1"/>
    <property type="molecule type" value="Genomic_DNA"/>
</dbReference>
<sequence length="66" mass="7508">MPVSVPDMVYALPRTVHDDHAINGTLKRRLASLDMHGTATRSQIRGWLRVLCDSTLYRHYGITVDE</sequence>
<accession>A0A9D4T223</accession>
<reference evidence="1" key="1">
    <citation type="journal article" date="2020" name="Cell">
        <title>Large-Scale Comparative Analyses of Tick Genomes Elucidate Their Genetic Diversity and Vector Capacities.</title>
        <authorList>
            <consortium name="Tick Genome and Microbiome Consortium (TIGMIC)"/>
            <person name="Jia N."/>
            <person name="Wang J."/>
            <person name="Shi W."/>
            <person name="Du L."/>
            <person name="Sun Y."/>
            <person name="Zhan W."/>
            <person name="Jiang J.F."/>
            <person name="Wang Q."/>
            <person name="Zhang B."/>
            <person name="Ji P."/>
            <person name="Bell-Sakyi L."/>
            <person name="Cui X.M."/>
            <person name="Yuan T.T."/>
            <person name="Jiang B.G."/>
            <person name="Yang W.F."/>
            <person name="Lam T.T."/>
            <person name="Chang Q.C."/>
            <person name="Ding S.J."/>
            <person name="Wang X.J."/>
            <person name="Zhu J.G."/>
            <person name="Ruan X.D."/>
            <person name="Zhao L."/>
            <person name="Wei J.T."/>
            <person name="Ye R.Z."/>
            <person name="Que T.C."/>
            <person name="Du C.H."/>
            <person name="Zhou Y.H."/>
            <person name="Cheng J.X."/>
            <person name="Dai P.F."/>
            <person name="Guo W.B."/>
            <person name="Han X.H."/>
            <person name="Huang E.J."/>
            <person name="Li L.F."/>
            <person name="Wei W."/>
            <person name="Gao Y.C."/>
            <person name="Liu J.Z."/>
            <person name="Shao H.Z."/>
            <person name="Wang X."/>
            <person name="Wang C.C."/>
            <person name="Yang T.C."/>
            <person name="Huo Q.B."/>
            <person name="Li W."/>
            <person name="Chen H.Y."/>
            <person name="Chen S.E."/>
            <person name="Zhou L.G."/>
            <person name="Ni X.B."/>
            <person name="Tian J.H."/>
            <person name="Sheng Y."/>
            <person name="Liu T."/>
            <person name="Pan Y.S."/>
            <person name="Xia L.Y."/>
            <person name="Li J."/>
            <person name="Zhao F."/>
            <person name="Cao W.C."/>
        </authorList>
    </citation>
    <scope>NUCLEOTIDE SEQUENCE</scope>
    <source>
        <strain evidence="1">Rsan-2018</strain>
    </source>
</reference>
<reference evidence="1" key="2">
    <citation type="submission" date="2021-09" db="EMBL/GenBank/DDBJ databases">
        <authorList>
            <person name="Jia N."/>
            <person name="Wang J."/>
            <person name="Shi W."/>
            <person name="Du L."/>
            <person name="Sun Y."/>
            <person name="Zhan W."/>
            <person name="Jiang J."/>
            <person name="Wang Q."/>
            <person name="Zhang B."/>
            <person name="Ji P."/>
            <person name="Sakyi L.B."/>
            <person name="Cui X."/>
            <person name="Yuan T."/>
            <person name="Jiang B."/>
            <person name="Yang W."/>
            <person name="Lam T.T.-Y."/>
            <person name="Chang Q."/>
            <person name="Ding S."/>
            <person name="Wang X."/>
            <person name="Zhu J."/>
            <person name="Ruan X."/>
            <person name="Zhao L."/>
            <person name="Wei J."/>
            <person name="Que T."/>
            <person name="Du C."/>
            <person name="Cheng J."/>
            <person name="Dai P."/>
            <person name="Han X."/>
            <person name="Huang E."/>
            <person name="Gao Y."/>
            <person name="Liu J."/>
            <person name="Shao H."/>
            <person name="Ye R."/>
            <person name="Li L."/>
            <person name="Wei W."/>
            <person name="Wang X."/>
            <person name="Wang C."/>
            <person name="Huo Q."/>
            <person name="Li W."/>
            <person name="Guo W."/>
            <person name="Chen H."/>
            <person name="Chen S."/>
            <person name="Zhou L."/>
            <person name="Zhou L."/>
            <person name="Ni X."/>
            <person name="Tian J."/>
            <person name="Zhou Y."/>
            <person name="Sheng Y."/>
            <person name="Liu T."/>
            <person name="Pan Y."/>
            <person name="Xia L."/>
            <person name="Li J."/>
            <person name="Zhao F."/>
            <person name="Cao W."/>
        </authorList>
    </citation>
    <scope>NUCLEOTIDE SEQUENCE</scope>
    <source>
        <strain evidence="1">Rsan-2018</strain>
        <tissue evidence="1">Larvae</tissue>
    </source>
</reference>
<keyword evidence="2" id="KW-1185">Reference proteome</keyword>
<organism evidence="1 2">
    <name type="scientific">Rhipicephalus sanguineus</name>
    <name type="common">Brown dog tick</name>
    <name type="synonym">Ixodes sanguineus</name>
    <dbReference type="NCBI Taxonomy" id="34632"/>
    <lineage>
        <taxon>Eukaryota</taxon>
        <taxon>Metazoa</taxon>
        <taxon>Ecdysozoa</taxon>
        <taxon>Arthropoda</taxon>
        <taxon>Chelicerata</taxon>
        <taxon>Arachnida</taxon>
        <taxon>Acari</taxon>
        <taxon>Parasitiformes</taxon>
        <taxon>Ixodida</taxon>
        <taxon>Ixodoidea</taxon>
        <taxon>Ixodidae</taxon>
        <taxon>Rhipicephalinae</taxon>
        <taxon>Rhipicephalus</taxon>
        <taxon>Rhipicephalus</taxon>
    </lineage>
</organism>
<gene>
    <name evidence="1" type="ORF">HPB52_013583</name>
</gene>
<dbReference type="AlphaFoldDB" id="A0A9D4T223"/>
<evidence type="ECO:0000313" key="2">
    <source>
        <dbReference type="Proteomes" id="UP000821837"/>
    </source>
</evidence>
<comment type="caution">
    <text evidence="1">The sequence shown here is derived from an EMBL/GenBank/DDBJ whole genome shotgun (WGS) entry which is preliminary data.</text>
</comment>